<evidence type="ECO:0000313" key="2">
    <source>
        <dbReference type="Proteomes" id="UP001500909"/>
    </source>
</evidence>
<protein>
    <submittedName>
        <fullName evidence="1">Uncharacterized protein</fullName>
    </submittedName>
</protein>
<accession>A0ABN0ZL69</accession>
<name>A0ABN0ZL69_9ACTN</name>
<gene>
    <name evidence="1" type="ORF">GCM10010361_14700</name>
</gene>
<keyword evidence="2" id="KW-1185">Reference proteome</keyword>
<reference evidence="1 2" key="1">
    <citation type="journal article" date="2019" name="Int. J. Syst. Evol. Microbiol.">
        <title>The Global Catalogue of Microorganisms (GCM) 10K type strain sequencing project: providing services to taxonomists for standard genome sequencing and annotation.</title>
        <authorList>
            <consortium name="The Broad Institute Genomics Platform"/>
            <consortium name="The Broad Institute Genome Sequencing Center for Infectious Disease"/>
            <person name="Wu L."/>
            <person name="Ma J."/>
        </authorList>
    </citation>
    <scope>NUCLEOTIDE SEQUENCE [LARGE SCALE GENOMIC DNA]</scope>
    <source>
        <strain evidence="1 2">JCM 4805</strain>
    </source>
</reference>
<dbReference type="Proteomes" id="UP001500909">
    <property type="component" value="Unassembled WGS sequence"/>
</dbReference>
<evidence type="ECO:0000313" key="1">
    <source>
        <dbReference type="EMBL" id="GAA0451675.1"/>
    </source>
</evidence>
<comment type="caution">
    <text evidence="1">The sequence shown here is derived from an EMBL/GenBank/DDBJ whole genome shotgun (WGS) entry which is preliminary data.</text>
</comment>
<dbReference type="EMBL" id="BAAABY010000009">
    <property type="protein sequence ID" value="GAA0451675.1"/>
    <property type="molecule type" value="Genomic_DNA"/>
</dbReference>
<sequence>MKTGPRARGLHQVADRGLPGRSILDAYAAAHPDCSLTQTGWDQPRSHLGRGWLPPTRACPMGQVTRLSASGSVRCGAG</sequence>
<organism evidence="1 2">
    <name type="scientific">Streptomyces olivaceiscleroticus</name>
    <dbReference type="NCBI Taxonomy" id="68245"/>
    <lineage>
        <taxon>Bacteria</taxon>
        <taxon>Bacillati</taxon>
        <taxon>Actinomycetota</taxon>
        <taxon>Actinomycetes</taxon>
        <taxon>Kitasatosporales</taxon>
        <taxon>Streptomycetaceae</taxon>
        <taxon>Streptomyces</taxon>
    </lineage>
</organism>
<proteinExistence type="predicted"/>